<reference evidence="2" key="1">
    <citation type="journal article" date="2018" name="BMC Genomics">
        <title>Genomic insights into host adaptation between the wheat stripe rust pathogen (Puccinia striiformis f. sp. tritici) and the barley stripe rust pathogen (Puccinia striiformis f. sp. hordei).</title>
        <authorList>
            <person name="Xia C."/>
            <person name="Wang M."/>
            <person name="Yin C."/>
            <person name="Cornejo O.E."/>
            <person name="Hulbert S.H."/>
            <person name="Chen X."/>
        </authorList>
    </citation>
    <scope>NUCLEOTIDE SEQUENCE [LARGE SCALE GENOMIC DNA]</scope>
    <source>
        <strain evidence="2">93-210</strain>
    </source>
</reference>
<dbReference type="EMBL" id="CM045872">
    <property type="protein sequence ID" value="KAI7949342.1"/>
    <property type="molecule type" value="Genomic_DNA"/>
</dbReference>
<gene>
    <name evidence="1" type="ORF">MJO28_008163</name>
</gene>
<protein>
    <submittedName>
        <fullName evidence="1">Uncharacterized protein</fullName>
    </submittedName>
</protein>
<keyword evidence="2" id="KW-1185">Reference proteome</keyword>
<name>A0ACC0EA87_9BASI</name>
<sequence length="87" mass="9530">MKNDHAAFVPHSQEQSKSFANKIINQIGQCVALRPATAASNGYRYNIGLKEKAGSACNPRMNPMIFFRLTSIPDGHQKGGYHDIIVG</sequence>
<proteinExistence type="predicted"/>
<evidence type="ECO:0000313" key="2">
    <source>
        <dbReference type="Proteomes" id="UP001060170"/>
    </source>
</evidence>
<reference evidence="1 2" key="3">
    <citation type="journal article" date="2022" name="Microbiol. Spectr.">
        <title>Folding features and dynamics of 3D genome architecture in plant fungal pathogens.</title>
        <authorList>
            <person name="Xia C."/>
        </authorList>
    </citation>
    <scope>NUCLEOTIDE SEQUENCE [LARGE SCALE GENOMIC DNA]</scope>
    <source>
        <strain evidence="1 2">93-210</strain>
    </source>
</reference>
<dbReference type="Proteomes" id="UP001060170">
    <property type="component" value="Chromosome 8"/>
</dbReference>
<accession>A0ACC0EA87</accession>
<organism evidence="1 2">
    <name type="scientific">Puccinia striiformis f. sp. tritici</name>
    <dbReference type="NCBI Taxonomy" id="168172"/>
    <lineage>
        <taxon>Eukaryota</taxon>
        <taxon>Fungi</taxon>
        <taxon>Dikarya</taxon>
        <taxon>Basidiomycota</taxon>
        <taxon>Pucciniomycotina</taxon>
        <taxon>Pucciniomycetes</taxon>
        <taxon>Pucciniales</taxon>
        <taxon>Pucciniaceae</taxon>
        <taxon>Puccinia</taxon>
    </lineage>
</organism>
<comment type="caution">
    <text evidence="1">The sequence shown here is derived from an EMBL/GenBank/DDBJ whole genome shotgun (WGS) entry which is preliminary data.</text>
</comment>
<reference evidence="2" key="2">
    <citation type="journal article" date="2018" name="Mol. Plant Microbe Interact.">
        <title>Genome sequence resources for the wheat stripe rust pathogen (Puccinia striiformis f. sp. tritici) and the barley stripe rust pathogen (Puccinia striiformis f. sp. hordei).</title>
        <authorList>
            <person name="Xia C."/>
            <person name="Wang M."/>
            <person name="Yin C."/>
            <person name="Cornejo O.E."/>
            <person name="Hulbert S.H."/>
            <person name="Chen X."/>
        </authorList>
    </citation>
    <scope>NUCLEOTIDE SEQUENCE [LARGE SCALE GENOMIC DNA]</scope>
    <source>
        <strain evidence="2">93-210</strain>
    </source>
</reference>
<evidence type="ECO:0000313" key="1">
    <source>
        <dbReference type="EMBL" id="KAI7949342.1"/>
    </source>
</evidence>